<organism evidence="4 5">
    <name type="scientific">Coprinopsis cinerea (strain Okayama-7 / 130 / ATCC MYA-4618 / FGSC 9003)</name>
    <name type="common">Inky cap fungus</name>
    <name type="synonym">Hormographiella aspergillata</name>
    <dbReference type="NCBI Taxonomy" id="240176"/>
    <lineage>
        <taxon>Eukaryota</taxon>
        <taxon>Fungi</taxon>
        <taxon>Dikarya</taxon>
        <taxon>Basidiomycota</taxon>
        <taxon>Agaricomycotina</taxon>
        <taxon>Agaricomycetes</taxon>
        <taxon>Agaricomycetidae</taxon>
        <taxon>Agaricales</taxon>
        <taxon>Agaricineae</taxon>
        <taxon>Psathyrellaceae</taxon>
        <taxon>Coprinopsis</taxon>
    </lineage>
</organism>
<dbReference type="VEuPathDB" id="FungiDB:CC1G_06608"/>
<dbReference type="AlphaFoldDB" id="A8N2X3"/>
<dbReference type="InterPro" id="IPR036600">
    <property type="entry name" value="PAH_sf"/>
</dbReference>
<dbReference type="Gene3D" id="1.20.1160.11">
    <property type="entry name" value="Paired amphipathic helix"/>
    <property type="match status" value="1"/>
</dbReference>
<keyword evidence="5" id="KW-1185">Reference proteome</keyword>
<reference evidence="4 5" key="1">
    <citation type="journal article" date="2010" name="Proc. Natl. Acad. Sci. U.S.A.">
        <title>Insights into evolution of multicellular fungi from the assembled chromosomes of the mushroom Coprinopsis cinerea (Coprinus cinereus).</title>
        <authorList>
            <person name="Stajich J.E."/>
            <person name="Wilke S.K."/>
            <person name="Ahren D."/>
            <person name="Au C.H."/>
            <person name="Birren B.W."/>
            <person name="Borodovsky M."/>
            <person name="Burns C."/>
            <person name="Canback B."/>
            <person name="Casselton L.A."/>
            <person name="Cheng C.K."/>
            <person name="Deng J."/>
            <person name="Dietrich F.S."/>
            <person name="Fargo D.C."/>
            <person name="Farman M.L."/>
            <person name="Gathman A.C."/>
            <person name="Goldberg J."/>
            <person name="Guigo R."/>
            <person name="Hoegger P.J."/>
            <person name="Hooker J.B."/>
            <person name="Huggins A."/>
            <person name="James T.Y."/>
            <person name="Kamada T."/>
            <person name="Kilaru S."/>
            <person name="Kodira C."/>
            <person name="Kues U."/>
            <person name="Kupfer D."/>
            <person name="Kwan H.S."/>
            <person name="Lomsadze A."/>
            <person name="Li W."/>
            <person name="Lilly W.W."/>
            <person name="Ma L.J."/>
            <person name="Mackey A.J."/>
            <person name="Manning G."/>
            <person name="Martin F."/>
            <person name="Muraguchi H."/>
            <person name="Natvig D.O."/>
            <person name="Palmerini H."/>
            <person name="Ramesh M.A."/>
            <person name="Rehmeyer C.J."/>
            <person name="Roe B.A."/>
            <person name="Shenoy N."/>
            <person name="Stanke M."/>
            <person name="Ter-Hovhannisyan V."/>
            <person name="Tunlid A."/>
            <person name="Velagapudi R."/>
            <person name="Vision T.J."/>
            <person name="Zeng Q."/>
            <person name="Zolan M.E."/>
            <person name="Pukkila P.J."/>
        </authorList>
    </citation>
    <scope>NUCLEOTIDE SEQUENCE [LARGE SCALE GENOMIC DNA]</scope>
    <source>
        <strain evidence="5">Okayama-7 / 130 / ATCC MYA-4618 / FGSC 9003</strain>
    </source>
</reference>
<proteinExistence type="predicted"/>
<dbReference type="PROSITE" id="PS51477">
    <property type="entry name" value="PAH"/>
    <property type="match status" value="1"/>
</dbReference>
<evidence type="ECO:0000313" key="5">
    <source>
        <dbReference type="Proteomes" id="UP000001861"/>
    </source>
</evidence>
<keyword evidence="2 3" id="KW-0539">Nucleus</keyword>
<evidence type="ECO:0000256" key="3">
    <source>
        <dbReference type="PROSITE-ProRule" id="PRU00810"/>
    </source>
</evidence>
<dbReference type="RefSeq" id="XP_001829271.1">
    <property type="nucleotide sequence ID" value="XM_001829219.2"/>
</dbReference>
<evidence type="ECO:0000313" key="4">
    <source>
        <dbReference type="EMBL" id="EAU92597.1"/>
    </source>
</evidence>
<dbReference type="Pfam" id="PF02671">
    <property type="entry name" value="PAH"/>
    <property type="match status" value="1"/>
</dbReference>
<comment type="subcellular location">
    <subcellularLocation>
        <location evidence="1 3">Nucleus</location>
    </subcellularLocation>
</comment>
<dbReference type="InterPro" id="IPR003822">
    <property type="entry name" value="PAH"/>
</dbReference>
<evidence type="ECO:0000256" key="2">
    <source>
        <dbReference type="ARBA" id="ARBA00023242"/>
    </source>
</evidence>
<dbReference type="SUPFAM" id="SSF47762">
    <property type="entry name" value="PAH2 domain"/>
    <property type="match status" value="1"/>
</dbReference>
<dbReference type="OrthoDB" id="10265969at2759"/>
<dbReference type="InParanoid" id="A8N2X3"/>
<dbReference type="KEGG" id="cci:CC1G_06608"/>
<evidence type="ECO:0000256" key="1">
    <source>
        <dbReference type="ARBA" id="ARBA00004123"/>
    </source>
</evidence>
<dbReference type="Proteomes" id="UP000001861">
    <property type="component" value="Unassembled WGS sequence"/>
</dbReference>
<accession>A8N2X3</accession>
<comment type="caution">
    <text evidence="4">The sequence shown here is derived from an EMBL/GenBank/DDBJ whole genome shotgun (WGS) entry which is preliminary data.</text>
</comment>
<gene>
    <name evidence="4" type="ORF">CC1G_06608</name>
</gene>
<dbReference type="EMBL" id="AACS02000001">
    <property type="protein sequence ID" value="EAU92597.1"/>
    <property type="molecule type" value="Genomic_DNA"/>
</dbReference>
<dbReference type="GO" id="GO:0005634">
    <property type="term" value="C:nucleus"/>
    <property type="evidence" value="ECO:0007669"/>
    <property type="project" value="UniProtKB-SubCell"/>
</dbReference>
<dbReference type="GO" id="GO:0006355">
    <property type="term" value="P:regulation of DNA-templated transcription"/>
    <property type="evidence" value="ECO:0007669"/>
    <property type="project" value="InterPro"/>
</dbReference>
<dbReference type="GeneID" id="6005699"/>
<protein>
    <submittedName>
        <fullName evidence="4">Uncharacterized protein</fullName>
    </submittedName>
</protein>
<name>A8N2X3_COPC7</name>
<sequence length="113" mass="12361">MTSQFAGASMPMGACSPHVQPAFNFVATVKMKLDADAYGQFMGAMKSLYTSRTPDQEDVVIEQMARLFVHHEDLLQGFTTFLPAGYELKLGNDFPSVVMKTPNGVTKLIVPSN</sequence>